<protein>
    <recommendedName>
        <fullName evidence="4">Transmembrane protein</fullName>
    </recommendedName>
</protein>
<evidence type="ECO:0000313" key="2">
    <source>
        <dbReference type="EMBL" id="MDT0497615.1"/>
    </source>
</evidence>
<sequence length="133" mass="15340">MNRTLAALVMLAYFVLAVATLLWWAPHFFIANVETPLQWSYRYWAASGIPFGLLLSVSAARQSLAGRFLLILLWQVLACALLLWCTIYSFDFTPQSHPFAVCHIWLTGAFVLWNLWGYRRQVQQIERYRGALA</sequence>
<feature type="transmembrane region" description="Helical" evidence="1">
    <location>
        <begin position="96"/>
        <end position="116"/>
    </location>
</feature>
<evidence type="ECO:0000313" key="3">
    <source>
        <dbReference type="Proteomes" id="UP001254608"/>
    </source>
</evidence>
<proteinExistence type="predicted"/>
<feature type="transmembrane region" description="Helical" evidence="1">
    <location>
        <begin position="41"/>
        <end position="61"/>
    </location>
</feature>
<evidence type="ECO:0000256" key="1">
    <source>
        <dbReference type="SAM" id="Phobius"/>
    </source>
</evidence>
<dbReference type="EMBL" id="JAVRIC010000012">
    <property type="protein sequence ID" value="MDT0497615.1"/>
    <property type="molecule type" value="Genomic_DNA"/>
</dbReference>
<comment type="caution">
    <text evidence="2">The sequence shown here is derived from an EMBL/GenBank/DDBJ whole genome shotgun (WGS) entry which is preliminary data.</text>
</comment>
<gene>
    <name evidence="2" type="ORF">RM530_09600</name>
</gene>
<feature type="transmembrane region" description="Helical" evidence="1">
    <location>
        <begin position="68"/>
        <end position="90"/>
    </location>
</feature>
<keyword evidence="1" id="KW-0472">Membrane</keyword>
<keyword evidence="3" id="KW-1185">Reference proteome</keyword>
<accession>A0ABU2WIC0</accession>
<dbReference type="RefSeq" id="WP_311365008.1">
    <property type="nucleotide sequence ID" value="NZ_JAVRIC010000012.1"/>
</dbReference>
<keyword evidence="1" id="KW-1133">Transmembrane helix</keyword>
<reference evidence="2 3" key="1">
    <citation type="submission" date="2023-09" db="EMBL/GenBank/DDBJ databases">
        <authorList>
            <person name="Rey-Velasco X."/>
        </authorList>
    </citation>
    <scope>NUCLEOTIDE SEQUENCE [LARGE SCALE GENOMIC DNA]</scope>
    <source>
        <strain evidence="2 3">W345</strain>
    </source>
</reference>
<keyword evidence="1" id="KW-0812">Transmembrane</keyword>
<dbReference type="Proteomes" id="UP001254608">
    <property type="component" value="Unassembled WGS sequence"/>
</dbReference>
<evidence type="ECO:0008006" key="4">
    <source>
        <dbReference type="Google" id="ProtNLM"/>
    </source>
</evidence>
<name>A0ABU2WIC0_9GAMM</name>
<organism evidence="2 3">
    <name type="scientific">Banduia mediterranea</name>
    <dbReference type="NCBI Taxonomy" id="3075609"/>
    <lineage>
        <taxon>Bacteria</taxon>
        <taxon>Pseudomonadati</taxon>
        <taxon>Pseudomonadota</taxon>
        <taxon>Gammaproteobacteria</taxon>
        <taxon>Nevskiales</taxon>
        <taxon>Algiphilaceae</taxon>
        <taxon>Banduia</taxon>
    </lineage>
</organism>